<organism evidence="1 2">
    <name type="scientific">Amborella trichopoda</name>
    <dbReference type="NCBI Taxonomy" id="13333"/>
    <lineage>
        <taxon>Eukaryota</taxon>
        <taxon>Viridiplantae</taxon>
        <taxon>Streptophyta</taxon>
        <taxon>Embryophyta</taxon>
        <taxon>Tracheophyta</taxon>
        <taxon>Spermatophyta</taxon>
        <taxon>Magnoliopsida</taxon>
        <taxon>Amborellales</taxon>
        <taxon>Amborellaceae</taxon>
        <taxon>Amborella</taxon>
    </lineage>
</organism>
<proteinExistence type="predicted"/>
<reference evidence="2" key="1">
    <citation type="journal article" date="2013" name="Science">
        <title>The Amborella genome and the evolution of flowering plants.</title>
        <authorList>
            <consortium name="Amborella Genome Project"/>
        </authorList>
    </citation>
    <scope>NUCLEOTIDE SEQUENCE [LARGE SCALE GENOMIC DNA]</scope>
</reference>
<accession>W1NMR6</accession>
<dbReference type="EMBL" id="KI396780">
    <property type="protein sequence ID" value="ERM96803.1"/>
    <property type="molecule type" value="Genomic_DNA"/>
</dbReference>
<name>W1NMR6_AMBTC</name>
<evidence type="ECO:0000313" key="2">
    <source>
        <dbReference type="Proteomes" id="UP000017836"/>
    </source>
</evidence>
<protein>
    <submittedName>
        <fullName evidence="1">Uncharacterized protein</fullName>
    </submittedName>
</protein>
<dbReference type="HOGENOM" id="CLU_2378845_0_0_1"/>
<gene>
    <name evidence="1" type="ORF">AMTR_s00638p00003060</name>
</gene>
<dbReference type="Proteomes" id="UP000017836">
    <property type="component" value="Unassembled WGS sequence"/>
</dbReference>
<keyword evidence="2" id="KW-1185">Reference proteome</keyword>
<dbReference type="AlphaFoldDB" id="W1NMR6"/>
<sequence length="96" mass="10773">MATANRFLGIQVQGRRGFELQGSLRLLFTKSWKRTAGEKMVESCINMLYTEILLINGGGGGFGFAKNNSSKLSFSLNHIRKDCMQCFLSEQSFQKV</sequence>
<feature type="non-terminal residue" evidence="1">
    <location>
        <position position="96"/>
    </location>
</feature>
<evidence type="ECO:0000313" key="1">
    <source>
        <dbReference type="EMBL" id="ERM96803.1"/>
    </source>
</evidence>